<reference evidence="6" key="1">
    <citation type="submission" date="2023-05" db="EMBL/GenBank/DDBJ databases">
        <authorList>
            <person name="Huff M."/>
        </authorList>
    </citation>
    <scope>NUCLEOTIDE SEQUENCE</scope>
</reference>
<dbReference type="Gene3D" id="1.20.120.1910">
    <property type="entry name" value="Cysteine-tRNA ligase, C-terminal anti-codon recognition domain"/>
    <property type="match status" value="1"/>
</dbReference>
<dbReference type="PANTHER" id="PTHR10890:SF25">
    <property type="entry name" value="CYSTEINE--TRNA LIGASE, CHLOROPLASTIC_MITOCHONDRIAL"/>
    <property type="match status" value="1"/>
</dbReference>
<keyword evidence="3" id="KW-0067">ATP-binding</keyword>
<dbReference type="GO" id="GO:0005737">
    <property type="term" value="C:cytoplasm"/>
    <property type="evidence" value="ECO:0007669"/>
    <property type="project" value="InterPro"/>
</dbReference>
<dbReference type="PANTHER" id="PTHR10890">
    <property type="entry name" value="CYSTEINYL-TRNA SYNTHETASE"/>
    <property type="match status" value="1"/>
</dbReference>
<organism evidence="6 7">
    <name type="scientific">Fraxinus pennsylvanica</name>
    <dbReference type="NCBI Taxonomy" id="56036"/>
    <lineage>
        <taxon>Eukaryota</taxon>
        <taxon>Viridiplantae</taxon>
        <taxon>Streptophyta</taxon>
        <taxon>Embryophyta</taxon>
        <taxon>Tracheophyta</taxon>
        <taxon>Spermatophyta</taxon>
        <taxon>Magnoliopsida</taxon>
        <taxon>eudicotyledons</taxon>
        <taxon>Gunneridae</taxon>
        <taxon>Pentapetalae</taxon>
        <taxon>asterids</taxon>
        <taxon>lamiids</taxon>
        <taxon>Lamiales</taxon>
        <taxon>Oleaceae</taxon>
        <taxon>Oleeae</taxon>
        <taxon>Fraxinus</taxon>
    </lineage>
</organism>
<dbReference type="Proteomes" id="UP000834106">
    <property type="component" value="Chromosome 21"/>
</dbReference>
<evidence type="ECO:0000256" key="1">
    <source>
        <dbReference type="ARBA" id="ARBA00022598"/>
    </source>
</evidence>
<keyword evidence="1" id="KW-0436">Ligase</keyword>
<dbReference type="Pfam" id="PF09190">
    <property type="entry name" value="DALR_2"/>
    <property type="match status" value="1"/>
</dbReference>
<evidence type="ECO:0000259" key="4">
    <source>
        <dbReference type="Pfam" id="PF01406"/>
    </source>
</evidence>
<evidence type="ECO:0000256" key="3">
    <source>
        <dbReference type="ARBA" id="ARBA00022840"/>
    </source>
</evidence>
<evidence type="ECO:0000313" key="6">
    <source>
        <dbReference type="EMBL" id="CAI9784938.1"/>
    </source>
</evidence>
<sequence length="147" mass="16789">MSKSVGNFFTIRPVLEFYHPLALRLFLTGTHYRSPIKYSEIQLESASDRIFYIYQHDEASRKDSIPSGTALCIDKFNDEFLTSMSDDFHTPVTLAAMSEPLKTINDLLHTRKGKKQELRILHRCFATAAGLCTKARKVDRRSSATED</sequence>
<dbReference type="GO" id="GO:0004817">
    <property type="term" value="F:cysteine-tRNA ligase activity"/>
    <property type="evidence" value="ECO:0007669"/>
    <property type="project" value="InterPro"/>
</dbReference>
<dbReference type="GO" id="GO:0005524">
    <property type="term" value="F:ATP binding"/>
    <property type="evidence" value="ECO:0007669"/>
    <property type="project" value="UniProtKB-KW"/>
</dbReference>
<dbReference type="SUPFAM" id="SSF52374">
    <property type="entry name" value="Nucleotidylyl transferase"/>
    <property type="match status" value="1"/>
</dbReference>
<dbReference type="EMBL" id="OU503056">
    <property type="protein sequence ID" value="CAI9784938.1"/>
    <property type="molecule type" value="Genomic_DNA"/>
</dbReference>
<protein>
    <submittedName>
        <fullName evidence="6">Uncharacterized protein</fullName>
    </submittedName>
</protein>
<accession>A0AAD2ABV2</accession>
<keyword evidence="2" id="KW-0547">Nucleotide-binding</keyword>
<name>A0AAD2ABV2_9LAMI</name>
<dbReference type="AlphaFoldDB" id="A0AAD2ABV2"/>
<feature type="domain" description="tRNA synthetases class I catalytic" evidence="4">
    <location>
        <begin position="1"/>
        <end position="46"/>
    </location>
</feature>
<dbReference type="Pfam" id="PF01406">
    <property type="entry name" value="tRNA-synt_1e"/>
    <property type="match status" value="1"/>
</dbReference>
<feature type="domain" description="Cysteinyl-tRNA synthetase class Ia DALR" evidence="5">
    <location>
        <begin position="80"/>
        <end position="127"/>
    </location>
</feature>
<evidence type="ECO:0000256" key="2">
    <source>
        <dbReference type="ARBA" id="ARBA00022741"/>
    </source>
</evidence>
<evidence type="ECO:0000259" key="5">
    <source>
        <dbReference type="Pfam" id="PF09190"/>
    </source>
</evidence>
<dbReference type="InterPro" id="IPR014729">
    <property type="entry name" value="Rossmann-like_a/b/a_fold"/>
</dbReference>
<dbReference type="Gene3D" id="3.40.50.620">
    <property type="entry name" value="HUPs"/>
    <property type="match status" value="1"/>
</dbReference>
<dbReference type="GO" id="GO:0006423">
    <property type="term" value="P:cysteinyl-tRNA aminoacylation"/>
    <property type="evidence" value="ECO:0007669"/>
    <property type="project" value="InterPro"/>
</dbReference>
<evidence type="ECO:0000313" key="7">
    <source>
        <dbReference type="Proteomes" id="UP000834106"/>
    </source>
</evidence>
<keyword evidence="7" id="KW-1185">Reference proteome</keyword>
<dbReference type="InterPro" id="IPR024909">
    <property type="entry name" value="Cys-tRNA/MSH_ligase"/>
</dbReference>
<dbReference type="InterPro" id="IPR015273">
    <property type="entry name" value="Cys-tRNA-synt_Ia_DALR"/>
</dbReference>
<dbReference type="InterPro" id="IPR032678">
    <property type="entry name" value="tRNA-synt_1_cat_dom"/>
</dbReference>
<gene>
    <name evidence="6" type="ORF">FPE_LOCUS32368</name>
</gene>
<proteinExistence type="predicted"/>